<evidence type="ECO:0000256" key="2">
    <source>
        <dbReference type="ARBA" id="ARBA00022737"/>
    </source>
</evidence>
<proteinExistence type="predicted"/>
<dbReference type="AlphaFoldDB" id="K5W4T1"/>
<evidence type="ECO:0000313" key="5">
    <source>
        <dbReference type="Proteomes" id="UP000008370"/>
    </source>
</evidence>
<organism evidence="4 5">
    <name type="scientific">Phanerochaete carnosa (strain HHB-10118-sp)</name>
    <name type="common">White-rot fungus</name>
    <name type="synonym">Peniophora carnosa</name>
    <dbReference type="NCBI Taxonomy" id="650164"/>
    <lineage>
        <taxon>Eukaryota</taxon>
        <taxon>Fungi</taxon>
        <taxon>Dikarya</taxon>
        <taxon>Basidiomycota</taxon>
        <taxon>Agaricomycotina</taxon>
        <taxon>Agaricomycetes</taxon>
        <taxon>Polyporales</taxon>
        <taxon>Phanerochaetaceae</taxon>
        <taxon>Phanerochaete</taxon>
    </lineage>
</organism>
<keyword evidence="5" id="KW-1185">Reference proteome</keyword>
<dbReference type="PANTHER" id="PTHR19879:SF9">
    <property type="entry name" value="TRANSCRIPTION INITIATION FACTOR TFIID SUBUNIT 5"/>
    <property type="match status" value="1"/>
</dbReference>
<reference evidence="4 5" key="1">
    <citation type="journal article" date="2012" name="BMC Genomics">
        <title>Comparative genomics of the white-rot fungi, Phanerochaete carnosa and P. chrysosporium, to elucidate the genetic basis of the distinct wood types they colonize.</title>
        <authorList>
            <person name="Suzuki H."/>
            <person name="MacDonald J."/>
            <person name="Syed K."/>
            <person name="Salamov A."/>
            <person name="Hori C."/>
            <person name="Aerts A."/>
            <person name="Henrissat B."/>
            <person name="Wiebenga A."/>
            <person name="vanKuyk P.A."/>
            <person name="Barry K."/>
            <person name="Lindquist E."/>
            <person name="LaButti K."/>
            <person name="Lapidus A."/>
            <person name="Lucas S."/>
            <person name="Coutinho P."/>
            <person name="Gong Y."/>
            <person name="Samejima M."/>
            <person name="Mahadevan R."/>
            <person name="Abou-Zaid M."/>
            <person name="de Vries R.P."/>
            <person name="Igarashi K."/>
            <person name="Yadav J.S."/>
            <person name="Grigoriev I.V."/>
            <person name="Master E.R."/>
        </authorList>
    </citation>
    <scope>NUCLEOTIDE SEQUENCE [LARGE SCALE GENOMIC DNA]</scope>
    <source>
        <strain evidence="4 5">HHB-10118-sp</strain>
    </source>
</reference>
<dbReference type="SUPFAM" id="SSF50998">
    <property type="entry name" value="Quinoprotein alcohol dehydrogenase-like"/>
    <property type="match status" value="1"/>
</dbReference>
<keyword evidence="2" id="KW-0677">Repeat</keyword>
<protein>
    <submittedName>
        <fullName evidence="4">Uncharacterized protein</fullName>
    </submittedName>
</protein>
<dbReference type="PROSITE" id="PS50082">
    <property type="entry name" value="WD_REPEATS_2"/>
    <property type="match status" value="2"/>
</dbReference>
<accession>K5W4T1</accession>
<feature type="repeat" description="WD" evidence="3">
    <location>
        <begin position="92"/>
        <end position="133"/>
    </location>
</feature>
<dbReference type="Proteomes" id="UP000008370">
    <property type="component" value="Unassembled WGS sequence"/>
</dbReference>
<dbReference type="KEGG" id="pco:PHACADRAFT_136030"/>
<evidence type="ECO:0000256" key="3">
    <source>
        <dbReference type="PROSITE-ProRule" id="PRU00221"/>
    </source>
</evidence>
<sequence length="387" mass="42196">MITESDLADWPKISTDNAGRLDDGNVFIGPTESEARLLKLKHFVFADSQDLSKRPLCYDSSVDGQLLAASFEISDVLIWRLCDGLLVQRLQHQGHAYKVNSLSFSPISRTLVSGFDDGSAIVWDIPSGRALLRLEGHSGPVDQVAYAPNGALIAAASGGDKSVKLWDALTGTCIQSFDFDTWGQICKLAFSPDSLRLYVEATMTIFVHDISTCACTMKIQGSLKAHNSFSISRQGDRIAHHGSDGPKKVWIYSTVTGGSDLTLHHPQSLSSPMAFSPDGTEVLVSLHADKTAVTYDSRTGKLRRTFKLSDSGLRCPAYSPDGEYVVIGTWGGNLEVFDAKSGALLAKLKAGGHLTDIQFVPDTQTLLLELKDKPPRLCYIQDIMRMR</sequence>
<name>K5W4T1_PHACS</name>
<dbReference type="EMBL" id="JH930469">
    <property type="protein sequence ID" value="EKM58893.1"/>
    <property type="molecule type" value="Genomic_DNA"/>
</dbReference>
<dbReference type="GeneID" id="18908352"/>
<dbReference type="InterPro" id="IPR001680">
    <property type="entry name" value="WD40_rpt"/>
</dbReference>
<dbReference type="Pfam" id="PF00400">
    <property type="entry name" value="WD40"/>
    <property type="match status" value="3"/>
</dbReference>
<dbReference type="FunCoup" id="K5W4T1">
    <property type="interactions" value="164"/>
</dbReference>
<dbReference type="InterPro" id="IPR011047">
    <property type="entry name" value="Quinoprotein_ADH-like_sf"/>
</dbReference>
<dbReference type="InterPro" id="IPR015943">
    <property type="entry name" value="WD40/YVTN_repeat-like_dom_sf"/>
</dbReference>
<feature type="repeat" description="WD" evidence="3">
    <location>
        <begin position="134"/>
        <end position="176"/>
    </location>
</feature>
<evidence type="ECO:0000313" key="4">
    <source>
        <dbReference type="EMBL" id="EKM58893.1"/>
    </source>
</evidence>
<dbReference type="Gene3D" id="2.130.10.10">
    <property type="entry name" value="YVTN repeat-like/Quinoprotein amine dehydrogenase"/>
    <property type="match status" value="2"/>
</dbReference>
<dbReference type="PROSITE" id="PS00678">
    <property type="entry name" value="WD_REPEATS_1"/>
    <property type="match status" value="1"/>
</dbReference>
<dbReference type="OrthoDB" id="540662at2759"/>
<dbReference type="HOGENOM" id="CLU_000288_57_36_1"/>
<evidence type="ECO:0000256" key="1">
    <source>
        <dbReference type="ARBA" id="ARBA00022574"/>
    </source>
</evidence>
<dbReference type="PROSITE" id="PS50294">
    <property type="entry name" value="WD_REPEATS_REGION"/>
    <property type="match status" value="2"/>
</dbReference>
<dbReference type="InParanoid" id="K5W4T1"/>
<dbReference type="InterPro" id="IPR019775">
    <property type="entry name" value="WD40_repeat_CS"/>
</dbReference>
<dbReference type="SMART" id="SM00320">
    <property type="entry name" value="WD40"/>
    <property type="match status" value="5"/>
</dbReference>
<keyword evidence="1 3" id="KW-0853">WD repeat</keyword>
<dbReference type="PANTHER" id="PTHR19879">
    <property type="entry name" value="TRANSCRIPTION INITIATION FACTOR TFIID"/>
    <property type="match status" value="1"/>
</dbReference>
<dbReference type="STRING" id="650164.K5W4T1"/>
<dbReference type="RefSeq" id="XP_007391483.1">
    <property type="nucleotide sequence ID" value="XM_007391421.1"/>
</dbReference>
<gene>
    <name evidence="4" type="ORF">PHACADRAFT_136030</name>
</gene>